<proteinExistence type="predicted"/>
<dbReference type="Proteomes" id="UP000727993">
    <property type="component" value="Unassembled WGS sequence"/>
</dbReference>
<sequence>MSSCDHDGAPISDRTLDALRTTAAILASVPHVSARVRTTRGVVVEVRWPPFPELGHSAMAVCTFRRAVAKATQLRREGKVIAMLGFGGSEQPRIDIGSSVAGSVMPGGILRVECEDFWRHVVAAPVGEAMAVHALDSLDSCADVIMRHDAELDVTVLQLLTPAGDTAASAVAVDALIDAVAAIGVADLEARLGRPDPASARQ</sequence>
<evidence type="ECO:0000313" key="1">
    <source>
        <dbReference type="EMBL" id="MBK9297543.1"/>
    </source>
</evidence>
<comment type="caution">
    <text evidence="1">The sequence shown here is derived from an EMBL/GenBank/DDBJ whole genome shotgun (WGS) entry which is preliminary data.</text>
</comment>
<evidence type="ECO:0000313" key="2">
    <source>
        <dbReference type="Proteomes" id="UP000727993"/>
    </source>
</evidence>
<dbReference type="EMBL" id="JADJZA010000007">
    <property type="protein sequence ID" value="MBK9297543.1"/>
    <property type="molecule type" value="Genomic_DNA"/>
</dbReference>
<organism evidence="1 2">
    <name type="scientific">Candidatus Neomicrothrix subdominans</name>
    <dbReference type="NCBI Taxonomy" id="2954438"/>
    <lineage>
        <taxon>Bacteria</taxon>
        <taxon>Bacillati</taxon>
        <taxon>Actinomycetota</taxon>
        <taxon>Acidimicrobiia</taxon>
        <taxon>Acidimicrobiales</taxon>
        <taxon>Microthrixaceae</taxon>
        <taxon>Candidatus Neomicrothrix</taxon>
    </lineage>
</organism>
<protein>
    <submittedName>
        <fullName evidence="1">Uncharacterized protein</fullName>
    </submittedName>
</protein>
<dbReference type="AlphaFoldDB" id="A0A936NC36"/>
<name>A0A936NC36_9ACTN</name>
<gene>
    <name evidence="1" type="ORF">IPN02_12065</name>
</gene>
<accession>A0A936NC36</accession>
<reference evidence="1 2" key="1">
    <citation type="submission" date="2020-10" db="EMBL/GenBank/DDBJ databases">
        <title>Connecting structure to function with the recovery of over 1000 high-quality activated sludge metagenome-assembled genomes encoding full-length rRNA genes using long-read sequencing.</title>
        <authorList>
            <person name="Singleton C.M."/>
            <person name="Petriglieri F."/>
            <person name="Kristensen J.M."/>
            <person name="Kirkegaard R.H."/>
            <person name="Michaelsen T.Y."/>
            <person name="Andersen M.H."/>
            <person name="Karst S.M."/>
            <person name="Dueholm M.S."/>
            <person name="Nielsen P.H."/>
            <person name="Albertsen M."/>
        </authorList>
    </citation>
    <scope>NUCLEOTIDE SEQUENCE [LARGE SCALE GENOMIC DNA]</scope>
    <source>
        <strain evidence="1">Lyne_18-Q3-R50-59_MAXAC.006</strain>
    </source>
</reference>